<organism evidence="4">
    <name type="scientific">Echinostoma caproni</name>
    <dbReference type="NCBI Taxonomy" id="27848"/>
    <lineage>
        <taxon>Eukaryota</taxon>
        <taxon>Metazoa</taxon>
        <taxon>Spiralia</taxon>
        <taxon>Lophotrochozoa</taxon>
        <taxon>Platyhelminthes</taxon>
        <taxon>Trematoda</taxon>
        <taxon>Digenea</taxon>
        <taxon>Plagiorchiida</taxon>
        <taxon>Echinostomata</taxon>
        <taxon>Echinostomatoidea</taxon>
        <taxon>Echinostomatidae</taxon>
        <taxon>Echinostoma</taxon>
    </lineage>
</organism>
<evidence type="ECO:0000313" key="4">
    <source>
        <dbReference type="WBParaSite" id="ECPE_0001714901-mRNA-1"/>
    </source>
</evidence>
<keyword evidence="3" id="KW-1185">Reference proteome</keyword>
<dbReference type="EMBL" id="UZAN01067514">
    <property type="protein sequence ID" value="VDP94389.1"/>
    <property type="molecule type" value="Genomic_DNA"/>
</dbReference>
<reference evidence="4" key="1">
    <citation type="submission" date="2016-06" db="UniProtKB">
        <authorList>
            <consortium name="WormBaseParasite"/>
        </authorList>
    </citation>
    <scope>IDENTIFICATION</scope>
</reference>
<reference evidence="2 3" key="2">
    <citation type="submission" date="2018-11" db="EMBL/GenBank/DDBJ databases">
        <authorList>
            <consortium name="Pathogen Informatics"/>
        </authorList>
    </citation>
    <scope>NUCLEOTIDE SEQUENCE [LARGE SCALE GENOMIC DNA]</scope>
    <source>
        <strain evidence="2 3">Egypt</strain>
    </source>
</reference>
<dbReference type="WBParaSite" id="ECPE_0001714901-mRNA-1">
    <property type="protein sequence ID" value="ECPE_0001714901-mRNA-1"/>
    <property type="gene ID" value="ECPE_0001714901"/>
</dbReference>
<proteinExistence type="predicted"/>
<evidence type="ECO:0000313" key="3">
    <source>
        <dbReference type="Proteomes" id="UP000272942"/>
    </source>
</evidence>
<dbReference type="AlphaFoldDB" id="A0A183BD20"/>
<protein>
    <submittedName>
        <fullName evidence="4">Histone deacetylase 14</fullName>
    </submittedName>
</protein>
<dbReference type="Proteomes" id="UP000272942">
    <property type="component" value="Unassembled WGS sequence"/>
</dbReference>
<gene>
    <name evidence="2" type="ORF">ECPE_LOCUS17105</name>
</gene>
<name>A0A183BD20_9TREM</name>
<accession>A0A183BD20</accession>
<evidence type="ECO:0000313" key="2">
    <source>
        <dbReference type="EMBL" id="VDP94389.1"/>
    </source>
</evidence>
<sequence length="82" mass="9455">MLDSEHVLWPKPGTVFTRPLLKLLKSGDQLPGNAKPYKAVVLKEYDGYFKALRDEDFLREETDVPSSDAIEPMHLTKKRRKV</sequence>
<evidence type="ECO:0000256" key="1">
    <source>
        <dbReference type="SAM" id="MobiDB-lite"/>
    </source>
</evidence>
<feature type="region of interest" description="Disordered" evidence="1">
    <location>
        <begin position="63"/>
        <end position="82"/>
    </location>
</feature>